<gene>
    <name evidence="2" type="ORF">METZ01_LOCUS74334</name>
</gene>
<dbReference type="Pfam" id="PF10646">
    <property type="entry name" value="Germane"/>
    <property type="match status" value="1"/>
</dbReference>
<evidence type="ECO:0000313" key="2">
    <source>
        <dbReference type="EMBL" id="SVA21480.1"/>
    </source>
</evidence>
<organism evidence="2">
    <name type="scientific">marine metagenome</name>
    <dbReference type="NCBI Taxonomy" id="408172"/>
    <lineage>
        <taxon>unclassified sequences</taxon>
        <taxon>metagenomes</taxon>
        <taxon>ecological metagenomes</taxon>
    </lineage>
</organism>
<protein>
    <recommendedName>
        <fullName evidence="1">GerMN domain-containing protein</fullName>
    </recommendedName>
</protein>
<name>A0A381TZQ9_9ZZZZ</name>
<evidence type="ECO:0000259" key="1">
    <source>
        <dbReference type="SMART" id="SM00909"/>
    </source>
</evidence>
<accession>A0A381TZQ9</accession>
<dbReference type="EMBL" id="UINC01005462">
    <property type="protein sequence ID" value="SVA21480.1"/>
    <property type="molecule type" value="Genomic_DNA"/>
</dbReference>
<proteinExistence type="predicted"/>
<sequence>MFSAWLLFVTVPDLYEDNQDTEATVPREAPTELARLTTATLFYVSDDGERLMGVERNVVEGDAPVEQARHVLEAQFLGVEPPLTSTIPEGTLVRAVYLTDRGDAFVNLSREISSKHSGGSLSELLTVYTIVNAVTVNVPSIRAVQILIEGREVDTLAGHVDLRRPITPRAGWVDLASPEVGDITVP</sequence>
<feature type="domain" description="GerMN" evidence="1">
    <location>
        <begin position="68"/>
        <end position="157"/>
    </location>
</feature>
<dbReference type="InterPro" id="IPR019606">
    <property type="entry name" value="GerMN"/>
</dbReference>
<dbReference type="AlphaFoldDB" id="A0A381TZQ9"/>
<dbReference type="SMART" id="SM00909">
    <property type="entry name" value="Germane"/>
    <property type="match status" value="1"/>
</dbReference>
<reference evidence="2" key="1">
    <citation type="submission" date="2018-05" db="EMBL/GenBank/DDBJ databases">
        <authorList>
            <person name="Lanie J.A."/>
            <person name="Ng W.-L."/>
            <person name="Kazmierczak K.M."/>
            <person name="Andrzejewski T.M."/>
            <person name="Davidsen T.M."/>
            <person name="Wayne K.J."/>
            <person name="Tettelin H."/>
            <person name="Glass J.I."/>
            <person name="Rusch D."/>
            <person name="Podicherti R."/>
            <person name="Tsui H.-C.T."/>
            <person name="Winkler M.E."/>
        </authorList>
    </citation>
    <scope>NUCLEOTIDE SEQUENCE</scope>
</reference>